<keyword evidence="3" id="KW-1185">Reference proteome</keyword>
<keyword evidence="1" id="KW-0472">Membrane</keyword>
<protein>
    <submittedName>
        <fullName evidence="2">Uncharacterized protein</fullName>
    </submittedName>
</protein>
<keyword evidence="1" id="KW-0812">Transmembrane</keyword>
<sequence>MTDVEIGRFVRSATAAHRAGRDLRDALGGAGSDAAAERLAASIEMGLADLGRAETAWFGPEGAEQRVRTDPDAVLAVVAGQLQLGEVALAAGGAVGETPAPTTTDAGAALDRALADLRATTSTLEDPGPTRGSARVTSRDVPEAVASLRGALGTTLDAIATGTADVVAGPLKTVAGKAPQQLKEAWEKVSKQLYLDNIGGRLVRLGLRALAAALGALRRVVDLDWLTRARDHLVTLADRTVDTGVGAALLGDVIGAERTRTETEARLAGAGLVLGRLDSGSEALAALAARFDSVIGKLALAQAAVGGILLVQGHFGFAVPWLPLALLGAELLIGAVAVALAIDYVDTTVHVGAVRGVRLIVDDAVRVA</sequence>
<gene>
    <name evidence="2" type="ORF">Asi02nite_07300</name>
</gene>
<comment type="caution">
    <text evidence="2">The sequence shown here is derived from an EMBL/GenBank/DDBJ whole genome shotgun (WGS) entry which is preliminary data.</text>
</comment>
<accession>A0ABQ4CK50</accession>
<evidence type="ECO:0000313" key="3">
    <source>
        <dbReference type="Proteomes" id="UP000604117"/>
    </source>
</evidence>
<name>A0ABQ4CK50_9ACTN</name>
<reference evidence="2 3" key="1">
    <citation type="submission" date="2021-01" db="EMBL/GenBank/DDBJ databases">
        <title>Whole genome shotgun sequence of Asanoa siamensis NBRC 107932.</title>
        <authorList>
            <person name="Komaki H."/>
            <person name="Tamura T."/>
        </authorList>
    </citation>
    <scope>NUCLEOTIDE SEQUENCE [LARGE SCALE GENOMIC DNA]</scope>
    <source>
        <strain evidence="2 3">NBRC 107932</strain>
    </source>
</reference>
<evidence type="ECO:0000256" key="1">
    <source>
        <dbReference type="SAM" id="Phobius"/>
    </source>
</evidence>
<evidence type="ECO:0000313" key="2">
    <source>
        <dbReference type="EMBL" id="GIF71212.1"/>
    </source>
</evidence>
<dbReference type="EMBL" id="BONE01000004">
    <property type="protein sequence ID" value="GIF71212.1"/>
    <property type="molecule type" value="Genomic_DNA"/>
</dbReference>
<proteinExistence type="predicted"/>
<dbReference type="RefSeq" id="WP_203710706.1">
    <property type="nucleotide sequence ID" value="NZ_BONE01000004.1"/>
</dbReference>
<organism evidence="2 3">
    <name type="scientific">Asanoa siamensis</name>
    <dbReference type="NCBI Taxonomy" id="926357"/>
    <lineage>
        <taxon>Bacteria</taxon>
        <taxon>Bacillati</taxon>
        <taxon>Actinomycetota</taxon>
        <taxon>Actinomycetes</taxon>
        <taxon>Micromonosporales</taxon>
        <taxon>Micromonosporaceae</taxon>
        <taxon>Asanoa</taxon>
    </lineage>
</organism>
<dbReference type="Proteomes" id="UP000604117">
    <property type="component" value="Unassembled WGS sequence"/>
</dbReference>
<keyword evidence="1" id="KW-1133">Transmembrane helix</keyword>
<feature type="transmembrane region" description="Helical" evidence="1">
    <location>
        <begin position="321"/>
        <end position="345"/>
    </location>
</feature>